<dbReference type="PROSITE" id="PS50994">
    <property type="entry name" value="INTEGRASE"/>
    <property type="match status" value="1"/>
</dbReference>
<dbReference type="Pfam" id="PF06798">
    <property type="entry name" value="PrkA"/>
    <property type="match status" value="1"/>
</dbReference>
<name>A0A2H0WLU5_9BACT</name>
<dbReference type="Gene3D" id="3.30.420.10">
    <property type="entry name" value="Ribonuclease H-like superfamily/Ribonuclease H"/>
    <property type="match status" value="1"/>
</dbReference>
<dbReference type="AlphaFoldDB" id="A0A2H0WLU5"/>
<dbReference type="Proteomes" id="UP000230353">
    <property type="component" value="Unassembled WGS sequence"/>
</dbReference>
<dbReference type="InterPro" id="IPR001584">
    <property type="entry name" value="Integrase_cat-core"/>
</dbReference>
<evidence type="ECO:0000313" key="2">
    <source>
        <dbReference type="EMBL" id="PIS13620.1"/>
    </source>
</evidence>
<evidence type="ECO:0000259" key="1">
    <source>
        <dbReference type="PROSITE" id="PS50994"/>
    </source>
</evidence>
<protein>
    <recommendedName>
        <fullName evidence="1">Integrase catalytic domain-containing protein</fullName>
    </recommendedName>
</protein>
<dbReference type="EMBL" id="PEZL01000010">
    <property type="protein sequence ID" value="PIS13620.1"/>
    <property type="molecule type" value="Genomic_DNA"/>
</dbReference>
<proteinExistence type="predicted"/>
<dbReference type="Pfam" id="PF13683">
    <property type="entry name" value="rve_3"/>
    <property type="match status" value="1"/>
</dbReference>
<sequence length="436" mass="51578">MGKEKICPELKEFCDKHGFVCPKPKTIGRLIKDLGGLRIYPQRISRFGKIKPIKRQKVLKKPKDFKAKYPGHCAALDTIEKIIDGKRKYIITFEDLFTRFGFAWETTSHASLAAKEFFTLCRKVFPFSFAFMFVLTDNGSEFKKHFSEELKKLHLIHYHTYPKTPKMNAHVERFNRTLQEEFIDYHMNDLLVPETFNRKLADYLIWYNTKRVHYAFQNKLSPIQFMLLLAINQLPEKCKIGWPHTVNWYDYVVLNEVKESLYFYNEKRIQEDILHYLWAVNYDPDGSRIECKYTEKEIEVTVEFFKLIAACLTGEEMPDDAALDYARDIQRKYARIIAQDSEKKITETELYQELFDSYVRHLKEKALHPFIGNESFRDAVKAFPAGEEFKAVDTRLREHITHMVQNLVNKFGYTEQGAKEICLYVIDRGLVEKFKD</sequence>
<dbReference type="InterPro" id="IPR010650">
    <property type="entry name" value="PrkA_C"/>
</dbReference>
<gene>
    <name evidence="2" type="ORF">COT67_00710</name>
</gene>
<dbReference type="InterPro" id="IPR036397">
    <property type="entry name" value="RNaseH_sf"/>
</dbReference>
<organism evidence="2 3">
    <name type="scientific">Candidatus Tagabacteria bacterium CG09_land_8_20_14_0_10_41_14</name>
    <dbReference type="NCBI Taxonomy" id="1975021"/>
    <lineage>
        <taxon>Bacteria</taxon>
        <taxon>Candidatus Tagaibacteriota</taxon>
    </lineage>
</organism>
<reference evidence="3" key="1">
    <citation type="submission" date="2017-09" db="EMBL/GenBank/DDBJ databases">
        <title>Depth-based differentiation of microbial function through sediment-hosted aquifers and enrichment of novel symbionts in the deep terrestrial subsurface.</title>
        <authorList>
            <person name="Probst A.J."/>
            <person name="Ladd B."/>
            <person name="Jarett J.K."/>
            <person name="Geller-Mcgrath D.E."/>
            <person name="Sieber C.M.K."/>
            <person name="Emerson J.B."/>
            <person name="Anantharaman K."/>
            <person name="Thomas B.C."/>
            <person name="Malmstrom R."/>
            <person name="Stieglmeier M."/>
            <person name="Klingl A."/>
            <person name="Woyke T."/>
            <person name="Ryan C.M."/>
            <person name="Banfield J.F."/>
        </authorList>
    </citation>
    <scope>NUCLEOTIDE SEQUENCE [LARGE SCALE GENOMIC DNA]</scope>
</reference>
<comment type="caution">
    <text evidence="2">The sequence shown here is derived from an EMBL/GenBank/DDBJ whole genome shotgun (WGS) entry which is preliminary data.</text>
</comment>
<dbReference type="InterPro" id="IPR012337">
    <property type="entry name" value="RNaseH-like_sf"/>
</dbReference>
<dbReference type="GO" id="GO:0015074">
    <property type="term" value="P:DNA integration"/>
    <property type="evidence" value="ECO:0007669"/>
    <property type="project" value="InterPro"/>
</dbReference>
<dbReference type="SUPFAM" id="SSF53098">
    <property type="entry name" value="Ribonuclease H-like"/>
    <property type="match status" value="1"/>
</dbReference>
<dbReference type="GO" id="GO:0003676">
    <property type="term" value="F:nucleic acid binding"/>
    <property type="evidence" value="ECO:0007669"/>
    <property type="project" value="InterPro"/>
</dbReference>
<feature type="domain" description="Integrase catalytic" evidence="1">
    <location>
        <begin position="66"/>
        <end position="230"/>
    </location>
</feature>
<accession>A0A2H0WLU5</accession>
<evidence type="ECO:0000313" key="3">
    <source>
        <dbReference type="Proteomes" id="UP000230353"/>
    </source>
</evidence>